<sequence>MPSRKGSAAPTESREREQYRWQGGITIWFARNPLRSRRTSPAVLLHTLQGTGNGEHPTIYAAYRSEHVNCMRRWSPPSDARLDHELGTAILVDRCRVRRLYQADCWSHQSLPDRDAKSSDSSDALLPSTIGGHQGAERFPIQQEGHGKYRHSPTPFYYCQPTDVQLTVLKSPRGTLALVPLTRRTKSPPETSRNLVEPACTAIHTHSGHIAMTTSHTPASEAGEHSLHLKGMRHVQPERSKARRHGVERDSSEPARSKPKGRSP</sequence>
<name>A0A6G1L833_9PEZI</name>
<proteinExistence type="predicted"/>
<feature type="compositionally biased region" description="Basic and acidic residues" evidence="1">
    <location>
        <begin position="111"/>
        <end position="120"/>
    </location>
</feature>
<reference evidence="2" key="1">
    <citation type="journal article" date="2020" name="Stud. Mycol.">
        <title>101 Dothideomycetes genomes: a test case for predicting lifestyles and emergence of pathogens.</title>
        <authorList>
            <person name="Haridas S."/>
            <person name="Albert R."/>
            <person name="Binder M."/>
            <person name="Bloem J."/>
            <person name="Labutti K."/>
            <person name="Salamov A."/>
            <person name="Andreopoulos B."/>
            <person name="Baker S."/>
            <person name="Barry K."/>
            <person name="Bills G."/>
            <person name="Bluhm B."/>
            <person name="Cannon C."/>
            <person name="Castanera R."/>
            <person name="Culley D."/>
            <person name="Daum C."/>
            <person name="Ezra D."/>
            <person name="Gonzalez J."/>
            <person name="Henrissat B."/>
            <person name="Kuo A."/>
            <person name="Liang C."/>
            <person name="Lipzen A."/>
            <person name="Lutzoni F."/>
            <person name="Magnuson J."/>
            <person name="Mondo S."/>
            <person name="Nolan M."/>
            <person name="Ohm R."/>
            <person name="Pangilinan J."/>
            <person name="Park H.-J."/>
            <person name="Ramirez L."/>
            <person name="Alfaro M."/>
            <person name="Sun H."/>
            <person name="Tritt A."/>
            <person name="Yoshinaga Y."/>
            <person name="Zwiers L.-H."/>
            <person name="Turgeon B."/>
            <person name="Goodwin S."/>
            <person name="Spatafora J."/>
            <person name="Crous P."/>
            <person name="Grigoriev I."/>
        </authorList>
    </citation>
    <scope>NUCLEOTIDE SEQUENCE</scope>
    <source>
        <strain evidence="2">CBS 116005</strain>
    </source>
</reference>
<evidence type="ECO:0000256" key="1">
    <source>
        <dbReference type="SAM" id="MobiDB-lite"/>
    </source>
</evidence>
<accession>A0A6G1L833</accession>
<feature type="region of interest" description="Disordered" evidence="1">
    <location>
        <begin position="230"/>
        <end position="264"/>
    </location>
</feature>
<evidence type="ECO:0000313" key="2">
    <source>
        <dbReference type="EMBL" id="KAF2768404.1"/>
    </source>
</evidence>
<keyword evidence="3" id="KW-1185">Reference proteome</keyword>
<feature type="compositionally biased region" description="Basic and acidic residues" evidence="1">
    <location>
        <begin position="235"/>
        <end position="256"/>
    </location>
</feature>
<feature type="region of interest" description="Disordered" evidence="1">
    <location>
        <begin position="110"/>
        <end position="135"/>
    </location>
</feature>
<dbReference type="AlphaFoldDB" id="A0A6G1L833"/>
<dbReference type="Proteomes" id="UP000799436">
    <property type="component" value="Unassembled WGS sequence"/>
</dbReference>
<organism evidence="2 3">
    <name type="scientific">Teratosphaeria nubilosa</name>
    <dbReference type="NCBI Taxonomy" id="161662"/>
    <lineage>
        <taxon>Eukaryota</taxon>
        <taxon>Fungi</taxon>
        <taxon>Dikarya</taxon>
        <taxon>Ascomycota</taxon>
        <taxon>Pezizomycotina</taxon>
        <taxon>Dothideomycetes</taxon>
        <taxon>Dothideomycetidae</taxon>
        <taxon>Mycosphaerellales</taxon>
        <taxon>Teratosphaeriaceae</taxon>
        <taxon>Teratosphaeria</taxon>
    </lineage>
</organism>
<gene>
    <name evidence="2" type="ORF">EJ03DRAFT_118568</name>
</gene>
<protein>
    <submittedName>
        <fullName evidence="2">Uncharacterized protein</fullName>
    </submittedName>
</protein>
<evidence type="ECO:0000313" key="3">
    <source>
        <dbReference type="Proteomes" id="UP000799436"/>
    </source>
</evidence>
<dbReference type="EMBL" id="ML995844">
    <property type="protein sequence ID" value="KAF2768404.1"/>
    <property type="molecule type" value="Genomic_DNA"/>
</dbReference>